<keyword evidence="12" id="KW-1015">Disulfide bond</keyword>
<feature type="chain" id="PRO_5002526112" description="CFEM domain-containing protein" evidence="17">
    <location>
        <begin position="23"/>
        <end position="274"/>
    </location>
</feature>
<evidence type="ECO:0000256" key="13">
    <source>
        <dbReference type="ARBA" id="ARBA00023180"/>
    </source>
</evidence>
<evidence type="ECO:0000256" key="6">
    <source>
        <dbReference type="ARBA" id="ARBA00022617"/>
    </source>
</evidence>
<evidence type="ECO:0000256" key="15">
    <source>
        <dbReference type="SAM" id="MobiDB-lite"/>
    </source>
</evidence>
<keyword evidence="6" id="KW-0349">Heme</keyword>
<evidence type="ECO:0000256" key="3">
    <source>
        <dbReference type="ARBA" id="ARBA00010031"/>
    </source>
</evidence>
<evidence type="ECO:0000256" key="14">
    <source>
        <dbReference type="ARBA" id="ARBA00023288"/>
    </source>
</evidence>
<accession>A0A0F7ZYH4</accession>
<dbReference type="Proteomes" id="UP000054481">
    <property type="component" value="Unassembled WGS sequence"/>
</dbReference>
<comment type="subcellular location">
    <subcellularLocation>
        <location evidence="1">Cell membrane</location>
        <topology evidence="1">Lipid-anchor</topology>
        <topology evidence="1">GPI-anchor</topology>
    </subcellularLocation>
    <subcellularLocation>
        <location evidence="2">Secreted</location>
    </subcellularLocation>
</comment>
<evidence type="ECO:0000259" key="18">
    <source>
        <dbReference type="Pfam" id="PF05730"/>
    </source>
</evidence>
<dbReference type="Pfam" id="PF05730">
    <property type="entry name" value="CFEM"/>
    <property type="match status" value="1"/>
</dbReference>
<evidence type="ECO:0000256" key="1">
    <source>
        <dbReference type="ARBA" id="ARBA00004609"/>
    </source>
</evidence>
<evidence type="ECO:0000256" key="16">
    <source>
        <dbReference type="SAM" id="Phobius"/>
    </source>
</evidence>
<feature type="transmembrane region" description="Helical" evidence="16">
    <location>
        <begin position="192"/>
        <end position="215"/>
    </location>
</feature>
<keyword evidence="7" id="KW-0336">GPI-anchor</keyword>
<sequence length="274" mass="27688">MGRLVPLVLGALGLLQVLTVTAQQSPTCIPECSHQLRSQFAKFKCTNADDAACLCRQVNFFYGTRDCSKACQASEASVRQYLEANFCTGHPGLSNGAAASPSPASAASASSTPQPSSTHAPSSAAESTSSTHASDPSSTASSSASSAGAASTTDASSSASSATPSNTSAAAASATSSSAADPTGASLSQGSVVGIGIGVGAGVIALAGIVICLLLRSRKRMGRQSMEISKPLPGSGRTYATPDHGVYEKYGPDIEMTSNRYEDMVPRTQPRTLV</sequence>
<keyword evidence="20" id="KW-1185">Reference proteome</keyword>
<evidence type="ECO:0000256" key="8">
    <source>
        <dbReference type="ARBA" id="ARBA00022723"/>
    </source>
</evidence>
<evidence type="ECO:0000313" key="19">
    <source>
        <dbReference type="EMBL" id="KJZ72477.1"/>
    </source>
</evidence>
<keyword evidence="9 17" id="KW-0732">Signal</keyword>
<evidence type="ECO:0000256" key="5">
    <source>
        <dbReference type="ARBA" id="ARBA00022525"/>
    </source>
</evidence>
<keyword evidence="10" id="KW-0408">Iron</keyword>
<proteinExistence type="inferred from homology"/>
<dbReference type="PANTHER" id="PTHR37928:SF1">
    <property type="entry name" value="CFEM DOMAIN PROTEIN (AFU_ORTHOLOGUE AFUA_6G14090)"/>
    <property type="match status" value="1"/>
</dbReference>
<keyword evidence="11 16" id="KW-0472">Membrane</keyword>
<organism evidence="19 20">
    <name type="scientific">Hirsutella minnesotensis 3608</name>
    <dbReference type="NCBI Taxonomy" id="1043627"/>
    <lineage>
        <taxon>Eukaryota</taxon>
        <taxon>Fungi</taxon>
        <taxon>Dikarya</taxon>
        <taxon>Ascomycota</taxon>
        <taxon>Pezizomycotina</taxon>
        <taxon>Sordariomycetes</taxon>
        <taxon>Hypocreomycetidae</taxon>
        <taxon>Hypocreales</taxon>
        <taxon>Ophiocordycipitaceae</taxon>
        <taxon>Hirsutella</taxon>
    </lineage>
</organism>
<keyword evidence="16" id="KW-1133">Transmembrane helix</keyword>
<evidence type="ECO:0000256" key="2">
    <source>
        <dbReference type="ARBA" id="ARBA00004613"/>
    </source>
</evidence>
<feature type="signal peptide" evidence="17">
    <location>
        <begin position="1"/>
        <end position="22"/>
    </location>
</feature>
<dbReference type="GO" id="GO:0046872">
    <property type="term" value="F:metal ion binding"/>
    <property type="evidence" value="ECO:0007669"/>
    <property type="project" value="UniProtKB-KW"/>
</dbReference>
<evidence type="ECO:0000256" key="11">
    <source>
        <dbReference type="ARBA" id="ARBA00023136"/>
    </source>
</evidence>
<dbReference type="OrthoDB" id="4778251at2759"/>
<dbReference type="InterPro" id="IPR051735">
    <property type="entry name" value="CFEM_domain"/>
</dbReference>
<dbReference type="GO" id="GO:0098552">
    <property type="term" value="C:side of membrane"/>
    <property type="evidence" value="ECO:0007669"/>
    <property type="project" value="UniProtKB-KW"/>
</dbReference>
<evidence type="ECO:0000256" key="12">
    <source>
        <dbReference type="ARBA" id="ARBA00023157"/>
    </source>
</evidence>
<dbReference type="PANTHER" id="PTHR37928">
    <property type="entry name" value="CFEM DOMAIN PROTEIN (AFU_ORTHOLOGUE AFUA_6G14090)"/>
    <property type="match status" value="1"/>
</dbReference>
<feature type="domain" description="CFEM" evidence="18">
    <location>
        <begin position="22"/>
        <end position="87"/>
    </location>
</feature>
<evidence type="ECO:0000313" key="20">
    <source>
        <dbReference type="Proteomes" id="UP000054481"/>
    </source>
</evidence>
<keyword evidence="14" id="KW-0449">Lipoprotein</keyword>
<evidence type="ECO:0000256" key="7">
    <source>
        <dbReference type="ARBA" id="ARBA00022622"/>
    </source>
</evidence>
<evidence type="ECO:0000256" key="10">
    <source>
        <dbReference type="ARBA" id="ARBA00023004"/>
    </source>
</evidence>
<evidence type="ECO:0000256" key="17">
    <source>
        <dbReference type="SAM" id="SignalP"/>
    </source>
</evidence>
<name>A0A0F7ZYH4_9HYPO</name>
<keyword evidence="4" id="KW-1003">Cell membrane</keyword>
<dbReference type="AlphaFoldDB" id="A0A0F7ZYH4"/>
<keyword evidence="16" id="KW-0812">Transmembrane</keyword>
<keyword evidence="5" id="KW-0964">Secreted</keyword>
<dbReference type="InterPro" id="IPR008427">
    <property type="entry name" value="Extracellular_membr_CFEM_dom"/>
</dbReference>
<protein>
    <recommendedName>
        <fullName evidence="18">CFEM domain-containing protein</fullName>
    </recommendedName>
</protein>
<comment type="similarity">
    <text evidence="3">Belongs to the RBT5 family.</text>
</comment>
<evidence type="ECO:0000256" key="4">
    <source>
        <dbReference type="ARBA" id="ARBA00022475"/>
    </source>
</evidence>
<dbReference type="EMBL" id="KQ030546">
    <property type="protein sequence ID" value="KJZ72477.1"/>
    <property type="molecule type" value="Genomic_DNA"/>
</dbReference>
<dbReference type="GO" id="GO:0005886">
    <property type="term" value="C:plasma membrane"/>
    <property type="evidence" value="ECO:0007669"/>
    <property type="project" value="UniProtKB-SubCell"/>
</dbReference>
<gene>
    <name evidence="19" type="ORF">HIM_08146</name>
</gene>
<feature type="region of interest" description="Disordered" evidence="15">
    <location>
        <begin position="97"/>
        <end position="166"/>
    </location>
</feature>
<reference evidence="19 20" key="1">
    <citation type="journal article" date="2014" name="Genome Biol. Evol.">
        <title>Comparative genomics and transcriptomics analyses reveal divergent lifestyle features of nematode endoparasitic fungus Hirsutella minnesotensis.</title>
        <authorList>
            <person name="Lai Y."/>
            <person name="Liu K."/>
            <person name="Zhang X."/>
            <person name="Zhang X."/>
            <person name="Li K."/>
            <person name="Wang N."/>
            <person name="Shu C."/>
            <person name="Wu Y."/>
            <person name="Wang C."/>
            <person name="Bushley K.E."/>
            <person name="Xiang M."/>
            <person name="Liu X."/>
        </authorList>
    </citation>
    <scope>NUCLEOTIDE SEQUENCE [LARGE SCALE GENOMIC DNA]</scope>
    <source>
        <strain evidence="19 20">3608</strain>
    </source>
</reference>
<keyword evidence="13" id="KW-0325">Glycoprotein</keyword>
<keyword evidence="8" id="KW-0479">Metal-binding</keyword>
<evidence type="ECO:0000256" key="9">
    <source>
        <dbReference type="ARBA" id="ARBA00022729"/>
    </source>
</evidence>
<dbReference type="GO" id="GO:0005576">
    <property type="term" value="C:extracellular region"/>
    <property type="evidence" value="ECO:0007669"/>
    <property type="project" value="UniProtKB-SubCell"/>
</dbReference>